<evidence type="ECO:0000313" key="2">
    <source>
        <dbReference type="Proteomes" id="UP001519460"/>
    </source>
</evidence>
<dbReference type="AlphaFoldDB" id="A0ABD0K0L0"/>
<accession>A0ABD0K0L0</accession>
<comment type="caution">
    <text evidence="1">The sequence shown here is derived from an EMBL/GenBank/DDBJ whole genome shotgun (WGS) entry which is preliminary data.</text>
</comment>
<sequence>MTVCKLNHSDPLVAAWPGRPVLQHSHQYWISGARFSCSHGTPGRRQYPTPAGQRASAALTTRRAYCLQYPVDAVTDHGRSAASNFYTSVTTPSSLRRLLSVSLHVSQFNGVVSQMPKPSHATHLPVRVVSPRRCH</sequence>
<proteinExistence type="predicted"/>
<organism evidence="1 2">
    <name type="scientific">Batillaria attramentaria</name>
    <dbReference type="NCBI Taxonomy" id="370345"/>
    <lineage>
        <taxon>Eukaryota</taxon>
        <taxon>Metazoa</taxon>
        <taxon>Spiralia</taxon>
        <taxon>Lophotrochozoa</taxon>
        <taxon>Mollusca</taxon>
        <taxon>Gastropoda</taxon>
        <taxon>Caenogastropoda</taxon>
        <taxon>Sorbeoconcha</taxon>
        <taxon>Cerithioidea</taxon>
        <taxon>Batillariidae</taxon>
        <taxon>Batillaria</taxon>
    </lineage>
</organism>
<dbReference type="Proteomes" id="UP001519460">
    <property type="component" value="Unassembled WGS sequence"/>
</dbReference>
<name>A0ABD0K0L0_9CAEN</name>
<keyword evidence="2" id="KW-1185">Reference proteome</keyword>
<reference evidence="1 2" key="1">
    <citation type="journal article" date="2023" name="Sci. Data">
        <title>Genome assembly of the Korean intertidal mud-creeper Batillaria attramentaria.</title>
        <authorList>
            <person name="Patra A.K."/>
            <person name="Ho P.T."/>
            <person name="Jun S."/>
            <person name="Lee S.J."/>
            <person name="Kim Y."/>
            <person name="Won Y.J."/>
        </authorList>
    </citation>
    <scope>NUCLEOTIDE SEQUENCE [LARGE SCALE GENOMIC DNA]</scope>
    <source>
        <strain evidence="1">Wonlab-2016</strain>
    </source>
</reference>
<gene>
    <name evidence="1" type="ORF">BaRGS_00027816</name>
</gene>
<dbReference type="EMBL" id="JACVVK020000271">
    <property type="protein sequence ID" value="KAK7480905.1"/>
    <property type="molecule type" value="Genomic_DNA"/>
</dbReference>
<protein>
    <submittedName>
        <fullName evidence="1">Uncharacterized protein</fullName>
    </submittedName>
</protein>
<evidence type="ECO:0000313" key="1">
    <source>
        <dbReference type="EMBL" id="KAK7480905.1"/>
    </source>
</evidence>